<dbReference type="PANTHER" id="PTHR34478:SF2">
    <property type="entry name" value="MEMBRANE PROTEIN"/>
    <property type="match status" value="1"/>
</dbReference>
<evidence type="ECO:0000256" key="4">
    <source>
        <dbReference type="ARBA" id="ARBA00022989"/>
    </source>
</evidence>
<gene>
    <name evidence="7" type="ORF">COS45_01170</name>
</gene>
<evidence type="ECO:0000313" key="8">
    <source>
        <dbReference type="Proteomes" id="UP000230713"/>
    </source>
</evidence>
<dbReference type="Pfam" id="PF04011">
    <property type="entry name" value="LemA"/>
    <property type="match status" value="1"/>
</dbReference>
<dbReference type="GO" id="GO:0016020">
    <property type="term" value="C:membrane"/>
    <property type="evidence" value="ECO:0007669"/>
    <property type="project" value="UniProtKB-SubCell"/>
</dbReference>
<evidence type="ECO:0000256" key="3">
    <source>
        <dbReference type="ARBA" id="ARBA00022692"/>
    </source>
</evidence>
<keyword evidence="3 6" id="KW-0812">Transmembrane</keyword>
<protein>
    <recommendedName>
        <fullName evidence="9">LemA family protein</fullName>
    </recommendedName>
</protein>
<evidence type="ECO:0000256" key="1">
    <source>
        <dbReference type="ARBA" id="ARBA00004167"/>
    </source>
</evidence>
<evidence type="ECO:0000256" key="2">
    <source>
        <dbReference type="ARBA" id="ARBA00008854"/>
    </source>
</evidence>
<keyword evidence="4 6" id="KW-1133">Transmembrane helix</keyword>
<dbReference type="Proteomes" id="UP000230713">
    <property type="component" value="Unassembled WGS sequence"/>
</dbReference>
<dbReference type="InterPro" id="IPR007156">
    <property type="entry name" value="MamQ_LemA"/>
</dbReference>
<evidence type="ECO:0008006" key="9">
    <source>
        <dbReference type="Google" id="ProtNLM"/>
    </source>
</evidence>
<evidence type="ECO:0000313" key="7">
    <source>
        <dbReference type="EMBL" id="PIV13771.1"/>
    </source>
</evidence>
<name>A0A2H9M2K8_HUBC1</name>
<comment type="similarity">
    <text evidence="2">Belongs to the LemA family.</text>
</comment>
<organism evidence="7 8">
    <name type="scientific">Huberarchaeum crystalense</name>
    <dbReference type="NCBI Taxonomy" id="2014257"/>
    <lineage>
        <taxon>Archaea</taxon>
        <taxon>Candidatus Huberarchaeota</taxon>
        <taxon>Candidatus Huberarchaeia</taxon>
        <taxon>Candidatus Huberarchaeales</taxon>
        <taxon>Candidatus Huberarchaeaceae</taxon>
        <taxon>Candidatus Huberarchaeum</taxon>
    </lineage>
</organism>
<evidence type="ECO:0000256" key="5">
    <source>
        <dbReference type="ARBA" id="ARBA00023136"/>
    </source>
</evidence>
<comment type="subcellular location">
    <subcellularLocation>
        <location evidence="1">Membrane</location>
        <topology evidence="1">Single-pass membrane protein</topology>
    </subcellularLocation>
</comment>
<proteinExistence type="inferred from homology"/>
<sequence>MDQTTILLIIALGIILFVIYIYNSLISMRNRVNNSWAQIDVQLKRRFDLIPNLVDSVKGYMKHERGTLTEITNARTSMVKAQTVGEKAKADNMLSGALKSLFAVAENYPDLKASQNFMMLQEELSGTESKIAYARQFYNDAVMEYNIKIQIFPNNLLVGILGFKEEALFEVKDAKQRDVVKVEF</sequence>
<dbReference type="SUPFAM" id="SSF140478">
    <property type="entry name" value="LemA-like"/>
    <property type="match status" value="1"/>
</dbReference>
<accession>A0A2H9M2K8</accession>
<comment type="caution">
    <text evidence="7">The sequence shown here is derived from an EMBL/GenBank/DDBJ whole genome shotgun (WGS) entry which is preliminary data.</text>
</comment>
<reference evidence="8" key="1">
    <citation type="submission" date="2017-09" db="EMBL/GenBank/DDBJ databases">
        <title>Depth-based differentiation of microbial function through sediment-hosted aquifers and enrichment of novel symbionts in the deep terrestrial subsurface.</title>
        <authorList>
            <person name="Probst A.J."/>
            <person name="Ladd B."/>
            <person name="Jarett J.K."/>
            <person name="Geller-Mcgrath D.E."/>
            <person name="Sieber C.M.K."/>
            <person name="Emerson J.B."/>
            <person name="Anantharaman K."/>
            <person name="Thomas B.C."/>
            <person name="Malmstrom R."/>
            <person name="Stieglmeier M."/>
            <person name="Klingl A."/>
            <person name="Woyke T."/>
            <person name="Ryan C.M."/>
            <person name="Banfield J.F."/>
        </authorList>
    </citation>
    <scope>NUCLEOTIDE SEQUENCE [LARGE SCALE GENOMIC DNA]</scope>
</reference>
<dbReference type="InterPro" id="IPR023353">
    <property type="entry name" value="LemA-like_dom_sf"/>
</dbReference>
<keyword evidence="5 6" id="KW-0472">Membrane</keyword>
<dbReference type="AlphaFoldDB" id="A0A2H9M2K8"/>
<dbReference type="PANTHER" id="PTHR34478">
    <property type="entry name" value="PROTEIN LEMA"/>
    <property type="match status" value="1"/>
</dbReference>
<dbReference type="EMBL" id="PEUT01000027">
    <property type="protein sequence ID" value="PIV13771.1"/>
    <property type="molecule type" value="Genomic_DNA"/>
</dbReference>
<feature type="transmembrane region" description="Helical" evidence="6">
    <location>
        <begin position="6"/>
        <end position="25"/>
    </location>
</feature>
<evidence type="ECO:0000256" key="6">
    <source>
        <dbReference type="SAM" id="Phobius"/>
    </source>
</evidence>
<dbReference type="Gene3D" id="1.20.1440.20">
    <property type="entry name" value="LemA-like domain"/>
    <property type="match status" value="1"/>
</dbReference>